<proteinExistence type="predicted"/>
<evidence type="ECO:0000313" key="2">
    <source>
        <dbReference type="Proteomes" id="UP001207742"/>
    </source>
</evidence>
<comment type="caution">
    <text evidence="1">The sequence shown here is derived from an EMBL/GenBank/DDBJ whole genome shotgun (WGS) entry which is preliminary data.</text>
</comment>
<sequence>MLQNRVDPWGNIIRTPARGAWMGNRGLLHDEHKNIRRAFKLKAWITCVLAFKERRRTVMLPNRYTELFFLDEATAFAAGHRPCFECRRQDAIRFRSCWVQGNPQYALPEKVAFPVIDNILHAERINKAGEKILHEDSAGDLPDGCFILWQQQPCLVAGDWVYPWTPAGYLPGLPRPVSGQVTVLTPASVVNAFQAGYTPQMALQPSAL</sequence>
<protein>
    <submittedName>
        <fullName evidence="1">Uncharacterized protein</fullName>
    </submittedName>
</protein>
<dbReference type="EMBL" id="JAPDNS010000002">
    <property type="protein sequence ID" value="MCW3485788.1"/>
    <property type="molecule type" value="Genomic_DNA"/>
</dbReference>
<dbReference type="RefSeq" id="WP_264732577.1">
    <property type="nucleotide sequence ID" value="NZ_JAPDNR010000001.1"/>
</dbReference>
<dbReference type="Proteomes" id="UP001207742">
    <property type="component" value="Unassembled WGS sequence"/>
</dbReference>
<evidence type="ECO:0000313" key="1">
    <source>
        <dbReference type="EMBL" id="MCW3485788.1"/>
    </source>
</evidence>
<gene>
    <name evidence="1" type="ORF">OL497_17920</name>
</gene>
<keyword evidence="2" id="KW-1185">Reference proteome</keyword>
<accession>A0ABT3IPB7</accession>
<reference evidence="1 2" key="1">
    <citation type="submission" date="2022-10" db="EMBL/GenBank/DDBJ databases">
        <title>Chitinophaga nivalis PC15 sp. nov., isolated from Pyeongchang county, South Korea.</title>
        <authorList>
            <person name="Trinh H.N."/>
        </authorList>
    </citation>
    <scope>NUCLEOTIDE SEQUENCE [LARGE SCALE GENOMIC DNA]</scope>
    <source>
        <strain evidence="1 2">PC14</strain>
    </source>
</reference>
<name>A0ABT3IPB7_9BACT</name>
<organism evidence="1 2">
    <name type="scientific">Chitinophaga nivalis</name>
    <dbReference type="NCBI Taxonomy" id="2991709"/>
    <lineage>
        <taxon>Bacteria</taxon>
        <taxon>Pseudomonadati</taxon>
        <taxon>Bacteroidota</taxon>
        <taxon>Chitinophagia</taxon>
        <taxon>Chitinophagales</taxon>
        <taxon>Chitinophagaceae</taxon>
        <taxon>Chitinophaga</taxon>
    </lineage>
</organism>